<evidence type="ECO:0000313" key="10">
    <source>
        <dbReference type="Proteomes" id="UP000701702"/>
    </source>
</evidence>
<comment type="caution">
    <text evidence="9">The sequence shown here is derived from an EMBL/GenBank/DDBJ whole genome shotgun (WGS) entry which is preliminary data.</text>
</comment>
<dbReference type="Proteomes" id="UP000701702">
    <property type="component" value="Unassembled WGS sequence"/>
</dbReference>
<keyword evidence="8" id="KW-0119">Carbohydrate metabolism</keyword>
<evidence type="ECO:0000256" key="5">
    <source>
        <dbReference type="ARBA" id="ARBA00013063"/>
    </source>
</evidence>
<dbReference type="Gene3D" id="3.20.20.70">
    <property type="entry name" value="Aldolase class I"/>
    <property type="match status" value="1"/>
</dbReference>
<evidence type="ECO:0000256" key="8">
    <source>
        <dbReference type="ARBA" id="ARBA00023277"/>
    </source>
</evidence>
<comment type="catalytic activity">
    <reaction evidence="1">
        <text>2-dehydro-3-deoxy-6-phospho-D-gluconate = D-glyceraldehyde 3-phosphate + pyruvate</text>
        <dbReference type="Rhea" id="RHEA:17089"/>
        <dbReference type="ChEBI" id="CHEBI:15361"/>
        <dbReference type="ChEBI" id="CHEBI:57569"/>
        <dbReference type="ChEBI" id="CHEBI:59776"/>
        <dbReference type="EC" id="4.1.2.14"/>
    </reaction>
</comment>
<evidence type="ECO:0000256" key="7">
    <source>
        <dbReference type="ARBA" id="ARBA00023270"/>
    </source>
</evidence>
<keyword evidence="10" id="KW-1185">Reference proteome</keyword>
<sequence>MQLQPSPLLARLANVPVIPVLEFGSVDEALHVSEALVAGGLPLLEITLRTPVAMDAMRAVAAKIPGACVGAGTVLTVEQLHAVRDAGAQFAVSPGLTPTLAAGAQDAGISLLPGVATASEAMAALESGFTFLKFFPAQAAGGVPMLKSLYGPLSQLRFCPTGGIDAALAPSYLALPNVVCVGGSWVVPKDAVAAGDWGRIRKLAEDAAALRRGRACA</sequence>
<dbReference type="SUPFAM" id="SSF51569">
    <property type="entry name" value="Aldolase"/>
    <property type="match status" value="1"/>
</dbReference>
<evidence type="ECO:0000256" key="2">
    <source>
        <dbReference type="ARBA" id="ARBA00004736"/>
    </source>
</evidence>
<dbReference type="NCBIfam" id="TIGR01182">
    <property type="entry name" value="eda"/>
    <property type="match status" value="1"/>
</dbReference>
<evidence type="ECO:0000256" key="4">
    <source>
        <dbReference type="ARBA" id="ARBA00011233"/>
    </source>
</evidence>
<reference evidence="9 10" key="1">
    <citation type="submission" date="2021-08" db="EMBL/GenBank/DDBJ databases">
        <authorList>
            <person name="Peeters C."/>
        </authorList>
    </citation>
    <scope>NUCLEOTIDE SEQUENCE [LARGE SCALE GENOMIC DNA]</scope>
    <source>
        <strain evidence="9 10">LMG 23994</strain>
    </source>
</reference>
<organism evidence="9 10">
    <name type="scientific">Cupriavidus pinatubonensis</name>
    <dbReference type="NCBI Taxonomy" id="248026"/>
    <lineage>
        <taxon>Bacteria</taxon>
        <taxon>Pseudomonadati</taxon>
        <taxon>Pseudomonadota</taxon>
        <taxon>Betaproteobacteria</taxon>
        <taxon>Burkholderiales</taxon>
        <taxon>Burkholderiaceae</taxon>
        <taxon>Cupriavidus</taxon>
    </lineage>
</organism>
<comment type="similarity">
    <text evidence="3">Belongs to the KHG/KDPG aldolase family.</text>
</comment>
<accession>A0ABN7YSX7</accession>
<dbReference type="Pfam" id="PF01081">
    <property type="entry name" value="Aldolase"/>
    <property type="match status" value="1"/>
</dbReference>
<dbReference type="InterPro" id="IPR013785">
    <property type="entry name" value="Aldolase_TIM"/>
</dbReference>
<dbReference type="InterPro" id="IPR000887">
    <property type="entry name" value="Aldlse_KDPG_KHG"/>
</dbReference>
<name>A0ABN7YSX7_9BURK</name>
<proteinExistence type="inferred from homology"/>
<gene>
    <name evidence="9" type="primary">eda</name>
    <name evidence="9" type="ORF">LMG23994_03101</name>
</gene>
<comment type="subunit">
    <text evidence="4">Homotrimer.</text>
</comment>
<dbReference type="EMBL" id="CAJZAF010000016">
    <property type="protein sequence ID" value="CAG9175441.1"/>
    <property type="molecule type" value="Genomic_DNA"/>
</dbReference>
<evidence type="ECO:0000313" key="9">
    <source>
        <dbReference type="EMBL" id="CAG9175441.1"/>
    </source>
</evidence>
<keyword evidence="7" id="KW-0704">Schiff base</keyword>
<dbReference type="CDD" id="cd00452">
    <property type="entry name" value="KDPG_aldolase"/>
    <property type="match status" value="1"/>
</dbReference>
<evidence type="ECO:0000256" key="3">
    <source>
        <dbReference type="ARBA" id="ARBA00006906"/>
    </source>
</evidence>
<protein>
    <recommendedName>
        <fullName evidence="5">2-dehydro-3-deoxy-phosphogluconate aldolase</fullName>
        <ecNumber evidence="5">4.1.2.14</ecNumber>
    </recommendedName>
</protein>
<evidence type="ECO:0000256" key="1">
    <source>
        <dbReference type="ARBA" id="ARBA00000654"/>
    </source>
</evidence>
<comment type="pathway">
    <text evidence="2">Carbohydrate acid metabolism; 2-dehydro-3-deoxy-D-gluconate degradation; D-glyceraldehyde 3-phosphate and pyruvate from 2-dehydro-3-deoxy-D-gluconate: step 2/2.</text>
</comment>
<dbReference type="EC" id="4.1.2.14" evidence="5"/>
<evidence type="ECO:0000256" key="6">
    <source>
        <dbReference type="ARBA" id="ARBA00023239"/>
    </source>
</evidence>
<dbReference type="NCBIfam" id="NF004325">
    <property type="entry name" value="PRK05718.1"/>
    <property type="match status" value="1"/>
</dbReference>
<dbReference type="PROSITE" id="PS00160">
    <property type="entry name" value="ALDOLASE_KDPG_KHG_2"/>
    <property type="match status" value="1"/>
</dbReference>
<keyword evidence="6" id="KW-0456">Lyase</keyword>
<dbReference type="PANTHER" id="PTHR30246:SF1">
    <property type="entry name" value="2-DEHYDRO-3-DEOXY-6-PHOSPHOGALACTONATE ALDOLASE-RELATED"/>
    <property type="match status" value="1"/>
</dbReference>
<dbReference type="InterPro" id="IPR031337">
    <property type="entry name" value="KDPG/KHG_AS_1"/>
</dbReference>
<dbReference type="PROSITE" id="PS00159">
    <property type="entry name" value="ALDOLASE_KDPG_KHG_1"/>
    <property type="match status" value="1"/>
</dbReference>
<dbReference type="InterPro" id="IPR031338">
    <property type="entry name" value="KDPG/KHG_AS_2"/>
</dbReference>
<dbReference type="PANTHER" id="PTHR30246">
    <property type="entry name" value="2-KETO-3-DEOXY-6-PHOSPHOGLUCONATE ALDOLASE"/>
    <property type="match status" value="1"/>
</dbReference>
<dbReference type="RefSeq" id="WP_224003285.1">
    <property type="nucleotide sequence ID" value="NZ_CAJZAF010000016.1"/>
</dbReference>